<dbReference type="PANTHER" id="PTHR43102:SF2">
    <property type="entry name" value="GAF DOMAIN-CONTAINING PROTEIN"/>
    <property type="match status" value="1"/>
</dbReference>
<evidence type="ECO:0000313" key="4">
    <source>
        <dbReference type="Proteomes" id="UP000012170"/>
    </source>
</evidence>
<dbReference type="InterPro" id="IPR003018">
    <property type="entry name" value="GAF"/>
</dbReference>
<reference evidence="4" key="2">
    <citation type="submission" date="2013-04" db="EMBL/GenBank/DDBJ databases">
        <title>The genome sequence of the maize-pathogen Clavibacter michiganensis subsp. nebraskensis.</title>
        <authorList>
            <person name="Gartemann K.H."/>
            <person name="Blom J."/>
            <person name="Dreiseikelmann B."/>
            <person name="Fluegel M."/>
            <person name="Jaenicke S."/>
            <person name="Linke B."/>
            <person name="Sczcepanowski R."/>
            <person name="Wittmann J."/>
            <person name="Goesmann A."/>
            <person name="Puehler A."/>
            <person name="Eichenlaub R."/>
            <person name="Rueckert C."/>
        </authorList>
    </citation>
    <scope>NUCLEOTIDE SEQUENCE [LARGE SCALE GENOMIC DNA]</scope>
    <source>
        <strain evidence="4">NCPPB 2581</strain>
    </source>
</reference>
<proteinExistence type="predicted"/>
<dbReference type="Pfam" id="PF01590">
    <property type="entry name" value="GAF"/>
    <property type="match status" value="1"/>
</dbReference>
<accession>A0AAI8ZG86</accession>
<dbReference type="SMART" id="SM00065">
    <property type="entry name" value="GAF"/>
    <property type="match status" value="1"/>
</dbReference>
<evidence type="ECO:0000313" key="3">
    <source>
        <dbReference type="EMBL" id="CCE74354.1"/>
    </source>
</evidence>
<dbReference type="InterPro" id="IPR029016">
    <property type="entry name" value="GAF-like_dom_sf"/>
</dbReference>
<dbReference type="EMBL" id="HE614873">
    <property type="protein sequence ID" value="CCE74354.1"/>
    <property type="molecule type" value="Genomic_DNA"/>
</dbReference>
<organism evidence="3 4">
    <name type="scientific">Clavibacter nebraskensis NCPPB 2581</name>
    <dbReference type="NCBI Taxonomy" id="1097677"/>
    <lineage>
        <taxon>Bacteria</taxon>
        <taxon>Bacillati</taxon>
        <taxon>Actinomycetota</taxon>
        <taxon>Actinomycetes</taxon>
        <taxon>Micrococcales</taxon>
        <taxon>Microbacteriaceae</taxon>
        <taxon>Clavibacter</taxon>
    </lineage>
</organism>
<dbReference type="KEGG" id="cmc:CMN_00385"/>
<dbReference type="Gene3D" id="3.30.450.40">
    <property type="match status" value="1"/>
</dbReference>
<reference evidence="3 4" key="1">
    <citation type="submission" date="2011-11" db="EMBL/GenBank/DDBJ databases">
        <authorList>
            <person name="Gartemann K."/>
        </authorList>
    </citation>
    <scope>NUCLEOTIDE SEQUENCE [LARGE SCALE GENOMIC DNA]</scope>
    <source>
        <strain evidence="4">NCPPB 2581</strain>
    </source>
</reference>
<dbReference type="InterPro" id="IPR036514">
    <property type="entry name" value="SGNH_hydro_sf"/>
</dbReference>
<evidence type="ECO:0000256" key="1">
    <source>
        <dbReference type="SAM" id="MobiDB-lite"/>
    </source>
</evidence>
<dbReference type="RefSeq" id="WP_015489167.1">
    <property type="nucleotide sequence ID" value="NC_020891.1"/>
</dbReference>
<gene>
    <name evidence="3" type="ORF">CMN_00385</name>
</gene>
<feature type="region of interest" description="Disordered" evidence="1">
    <location>
        <begin position="399"/>
        <end position="421"/>
    </location>
</feature>
<dbReference type="AlphaFoldDB" id="A0AAI8ZG86"/>
<dbReference type="Gene3D" id="3.40.50.1110">
    <property type="entry name" value="SGNH hydrolase"/>
    <property type="match status" value="1"/>
</dbReference>
<dbReference type="SUPFAM" id="SSF52266">
    <property type="entry name" value="SGNH hydrolase"/>
    <property type="match status" value="1"/>
</dbReference>
<dbReference type="Proteomes" id="UP000012170">
    <property type="component" value="Chromosome"/>
</dbReference>
<dbReference type="GeneID" id="92984688"/>
<evidence type="ECO:0000259" key="2">
    <source>
        <dbReference type="SMART" id="SM00065"/>
    </source>
</evidence>
<sequence length="421" mass="45389">MHAYELLRPMMRAFYASAMAASTGVPKPVDAASILVEGEDPDAILLLGNGPAHGWGVVTHQLSLTGHLGRAVTARTDRPCAVTFIGDETMNVSSALAWIGDHDVAAYDAVVVVLGINDAVRLTRVPVWRERFVELMDALVASTRPSARILVAGMQPVRSVTPYDSALGGIAQRHAERLDREAREVVDATERASFHPLGAPELEPDRPHGSSRVYRSWAREIADAAAPLLAEVREAEGASRAPHRPVEPAFEWAGTARLVEQARYGGSAELQRLAVQAQERFDVDVAVVSLLDGDRLWYAMNTDRLPFSIPRDMAYCATVVADDDALVVPDAQRDPRFAGNPFIDITGMDFYAGYPLHSSDGEPIGTFCLLDRRTRAASAVSIEGLREIALQAETELQRYETGPADAAAGGGRTPDGADTDG</sequence>
<feature type="domain" description="GAF" evidence="2">
    <location>
        <begin position="265"/>
        <end position="406"/>
    </location>
</feature>
<name>A0AAI8ZG86_9MICO</name>
<dbReference type="PANTHER" id="PTHR43102">
    <property type="entry name" value="SLR1143 PROTEIN"/>
    <property type="match status" value="1"/>
</dbReference>
<protein>
    <submittedName>
        <fullName evidence="3">Esterase containing a GAF sensor domain</fullName>
    </submittedName>
</protein>
<dbReference type="SUPFAM" id="SSF55781">
    <property type="entry name" value="GAF domain-like"/>
    <property type="match status" value="1"/>
</dbReference>